<accession>A0A1B2DPV1</accession>
<organism evidence="1">
    <name type="scientific">Paenibacillus sp. BIHB 4019</name>
    <dbReference type="NCBI Taxonomy" id="1870819"/>
    <lineage>
        <taxon>Bacteria</taxon>
        <taxon>Bacillati</taxon>
        <taxon>Bacillota</taxon>
        <taxon>Bacilli</taxon>
        <taxon>Bacillales</taxon>
        <taxon>Paenibacillaceae</taxon>
        <taxon>Paenibacillus</taxon>
    </lineage>
</organism>
<evidence type="ECO:0000313" key="1">
    <source>
        <dbReference type="EMBL" id="ANY69744.1"/>
    </source>
</evidence>
<gene>
    <name evidence="1" type="ORF">BBD42_27060</name>
</gene>
<dbReference type="AlphaFoldDB" id="A0A1B2DPV1"/>
<dbReference type="EMBL" id="CP016808">
    <property type="protein sequence ID" value="ANY69744.1"/>
    <property type="molecule type" value="Genomic_DNA"/>
</dbReference>
<proteinExistence type="predicted"/>
<name>A0A1B2DPV1_9BACL</name>
<sequence length="126" mass="14773">MGVSYGELMHEAGYLKSDEYHHDHEVTFSRIIVNGEPQTRHDLIKHSLGIKKIPFGNPDIEVLIETNRVDADHPDLVEHIYKDAEKDELTILLYENRYLTYRGVDLSVEDRKRILDMLKVLFPDRQ</sequence>
<protein>
    <submittedName>
        <fullName evidence="1">Uncharacterized protein</fullName>
    </submittedName>
</protein>
<reference evidence="1" key="1">
    <citation type="submission" date="2016-08" db="EMBL/GenBank/DDBJ databases">
        <title>Complete Genome Seqeunce of Paenibacillus sp. BIHB 4019 from tea rhizoplane.</title>
        <authorList>
            <person name="Thakur R."/>
            <person name="Swarnkar M.K."/>
            <person name="Gulati A."/>
        </authorList>
    </citation>
    <scope>NUCLEOTIDE SEQUENCE [LARGE SCALE GENOMIC DNA]</scope>
    <source>
        <strain evidence="1">BIHB4019</strain>
    </source>
</reference>